<evidence type="ECO:0000313" key="1">
    <source>
        <dbReference type="EMBL" id="GAA1778799.1"/>
    </source>
</evidence>
<name>A0ABP4XDR9_9ACTN</name>
<dbReference type="EMBL" id="BAAALS010000066">
    <property type="protein sequence ID" value="GAA1778799.1"/>
    <property type="molecule type" value="Genomic_DNA"/>
</dbReference>
<dbReference type="Proteomes" id="UP001500655">
    <property type="component" value="Unassembled WGS sequence"/>
</dbReference>
<accession>A0ABP4XDR9</accession>
<dbReference type="RefSeq" id="WP_030901089.1">
    <property type="nucleotide sequence ID" value="NZ_BAAALS010000066.1"/>
</dbReference>
<comment type="caution">
    <text evidence="1">The sequence shown here is derived from an EMBL/GenBank/DDBJ whole genome shotgun (WGS) entry which is preliminary data.</text>
</comment>
<organism evidence="1 2">
    <name type="scientific">Luedemannella helvata</name>
    <dbReference type="NCBI Taxonomy" id="349315"/>
    <lineage>
        <taxon>Bacteria</taxon>
        <taxon>Bacillati</taxon>
        <taxon>Actinomycetota</taxon>
        <taxon>Actinomycetes</taxon>
        <taxon>Micromonosporales</taxon>
        <taxon>Micromonosporaceae</taxon>
        <taxon>Luedemannella</taxon>
    </lineage>
</organism>
<sequence>MHCTVCTSALYADELDHQACRPCTNRVDQHLRALAGPDGLYAQLADSLTPGSCSGGPVVSGTRGAPIPVRLEPLSLTARGGIITILQTWLVDWHDTLGWRYPRWTGDLQGQLDQAVHALRINLAWAAASHPAFAEFAREIGQLKRQAEGQLTGEKPPRRIPVQCPCGTVLRVTIDTPGARCPGCETQYGHSEVLQLPMAERTAA</sequence>
<proteinExistence type="predicted"/>
<evidence type="ECO:0000313" key="2">
    <source>
        <dbReference type="Proteomes" id="UP001500655"/>
    </source>
</evidence>
<gene>
    <name evidence="1" type="ORF">GCM10009681_56920</name>
</gene>
<reference evidence="2" key="1">
    <citation type="journal article" date="2019" name="Int. J. Syst. Evol. Microbiol.">
        <title>The Global Catalogue of Microorganisms (GCM) 10K type strain sequencing project: providing services to taxonomists for standard genome sequencing and annotation.</title>
        <authorList>
            <consortium name="The Broad Institute Genomics Platform"/>
            <consortium name="The Broad Institute Genome Sequencing Center for Infectious Disease"/>
            <person name="Wu L."/>
            <person name="Ma J."/>
        </authorList>
    </citation>
    <scope>NUCLEOTIDE SEQUENCE [LARGE SCALE GENOMIC DNA]</scope>
    <source>
        <strain evidence="2">JCM 13249</strain>
    </source>
</reference>
<protein>
    <submittedName>
        <fullName evidence="1">Uncharacterized protein</fullName>
    </submittedName>
</protein>
<keyword evidence="2" id="KW-1185">Reference proteome</keyword>